<sequence length="70" mass="8383">MAPQVNNARSRFQWCVPCQKIMALLRSPKENIPPRRDPVEPPSPMIESFLYSIVLDYDDWEYFNCMMREM</sequence>
<keyword evidence="2" id="KW-1185">Reference proteome</keyword>
<gene>
    <name evidence="1" type="ORF">Pyn_14759</name>
</gene>
<dbReference type="EMBL" id="PJQY01000165">
    <property type="protein sequence ID" value="PQQ17053.1"/>
    <property type="molecule type" value="Genomic_DNA"/>
</dbReference>
<proteinExistence type="predicted"/>
<organism evidence="1 2">
    <name type="scientific">Prunus yedoensis var. nudiflora</name>
    <dbReference type="NCBI Taxonomy" id="2094558"/>
    <lineage>
        <taxon>Eukaryota</taxon>
        <taxon>Viridiplantae</taxon>
        <taxon>Streptophyta</taxon>
        <taxon>Embryophyta</taxon>
        <taxon>Tracheophyta</taxon>
        <taxon>Spermatophyta</taxon>
        <taxon>Magnoliopsida</taxon>
        <taxon>eudicotyledons</taxon>
        <taxon>Gunneridae</taxon>
        <taxon>Pentapetalae</taxon>
        <taxon>rosids</taxon>
        <taxon>fabids</taxon>
        <taxon>Rosales</taxon>
        <taxon>Rosaceae</taxon>
        <taxon>Amygdaloideae</taxon>
        <taxon>Amygdaleae</taxon>
        <taxon>Prunus</taxon>
    </lineage>
</organism>
<name>A0A314ZF17_PRUYE</name>
<accession>A0A314ZF17</accession>
<protein>
    <submittedName>
        <fullName evidence="1">Uncharacterized protein</fullName>
    </submittedName>
</protein>
<reference evidence="1 2" key="1">
    <citation type="submission" date="2018-02" db="EMBL/GenBank/DDBJ databases">
        <title>Draft genome of wild Prunus yedoensis var. nudiflora.</title>
        <authorList>
            <person name="Baek S."/>
            <person name="Kim J.-H."/>
            <person name="Choi K."/>
            <person name="Kim G.-B."/>
            <person name="Cho A."/>
            <person name="Jang H."/>
            <person name="Shin C.-H."/>
            <person name="Yu H.-J."/>
            <person name="Mun J.-H."/>
        </authorList>
    </citation>
    <scope>NUCLEOTIDE SEQUENCE [LARGE SCALE GENOMIC DNA]</scope>
    <source>
        <strain evidence="2">cv. Jeju island</strain>
        <tissue evidence="1">Leaf</tissue>
    </source>
</reference>
<dbReference type="Proteomes" id="UP000250321">
    <property type="component" value="Unassembled WGS sequence"/>
</dbReference>
<dbReference type="AlphaFoldDB" id="A0A314ZF17"/>
<comment type="caution">
    <text evidence="1">The sequence shown here is derived from an EMBL/GenBank/DDBJ whole genome shotgun (WGS) entry which is preliminary data.</text>
</comment>
<evidence type="ECO:0000313" key="2">
    <source>
        <dbReference type="Proteomes" id="UP000250321"/>
    </source>
</evidence>
<evidence type="ECO:0000313" key="1">
    <source>
        <dbReference type="EMBL" id="PQQ17053.1"/>
    </source>
</evidence>